<dbReference type="InterPro" id="IPR004046">
    <property type="entry name" value="GST_C"/>
</dbReference>
<name>A0A077WV62_9FUNG</name>
<protein>
    <recommendedName>
        <fullName evidence="1">GST N-terminal domain-containing protein</fullName>
    </recommendedName>
</protein>
<gene>
    <name evidence="2" type="ORF">LRAMOSA03412</name>
</gene>
<dbReference type="InterPro" id="IPR036249">
    <property type="entry name" value="Thioredoxin-like_sf"/>
</dbReference>
<dbReference type="InterPro" id="IPR050213">
    <property type="entry name" value="GST_superfamily"/>
</dbReference>
<dbReference type="EMBL" id="LK023346">
    <property type="protein sequence ID" value="CDS11149.1"/>
    <property type="molecule type" value="Genomic_DNA"/>
</dbReference>
<reference evidence="2" key="1">
    <citation type="journal article" date="2014" name="Genome Announc.">
        <title>De novo whole-genome sequence and genome annotation of Lichtheimia ramosa.</title>
        <authorList>
            <person name="Linde J."/>
            <person name="Schwartze V."/>
            <person name="Binder U."/>
            <person name="Lass-Florl C."/>
            <person name="Voigt K."/>
            <person name="Horn F."/>
        </authorList>
    </citation>
    <scope>NUCLEOTIDE SEQUENCE</scope>
    <source>
        <strain evidence="2">JMRC FSU:6197</strain>
    </source>
</reference>
<sequence length="216" mass="25347">MTDSSSIDNKNKLILHYVLPGYAGLGGPIRFMLDDAGVDYEYDYIEWNDFISNVKFQWIASGYPFDQAPMIEYNGKRYSGYMPIMRFLSKKLGKYVPADEDLEQFADCTLDAAMDWFRARHVYIHKDAVEEYEKEHLDVFFSRIERAYSYHNGPFAAGQEISYADFYVFFVANLPLHREHIKSYPKIAEFMDVMYARQSLQAGIEYMKTMPKGRMR</sequence>
<proteinExistence type="predicted"/>
<dbReference type="SUPFAM" id="SSF47616">
    <property type="entry name" value="GST C-terminal domain-like"/>
    <property type="match status" value="1"/>
</dbReference>
<dbReference type="OrthoDB" id="414243at2759"/>
<dbReference type="PANTHER" id="PTHR11571">
    <property type="entry name" value="GLUTATHIONE S-TRANSFERASE"/>
    <property type="match status" value="1"/>
</dbReference>
<feature type="domain" description="GST N-terminal" evidence="1">
    <location>
        <begin position="13"/>
        <end position="96"/>
    </location>
</feature>
<organism evidence="2">
    <name type="scientific">Lichtheimia ramosa</name>
    <dbReference type="NCBI Taxonomy" id="688394"/>
    <lineage>
        <taxon>Eukaryota</taxon>
        <taxon>Fungi</taxon>
        <taxon>Fungi incertae sedis</taxon>
        <taxon>Mucoromycota</taxon>
        <taxon>Mucoromycotina</taxon>
        <taxon>Mucoromycetes</taxon>
        <taxon>Mucorales</taxon>
        <taxon>Lichtheimiaceae</taxon>
        <taxon>Lichtheimia</taxon>
    </lineage>
</organism>
<dbReference type="InterPro" id="IPR004045">
    <property type="entry name" value="Glutathione_S-Trfase_N"/>
</dbReference>
<dbReference type="Pfam" id="PF14497">
    <property type="entry name" value="GST_C_3"/>
    <property type="match status" value="1"/>
</dbReference>
<evidence type="ECO:0000259" key="1">
    <source>
        <dbReference type="PROSITE" id="PS50404"/>
    </source>
</evidence>
<dbReference type="PROSITE" id="PS50404">
    <property type="entry name" value="GST_NTER"/>
    <property type="match status" value="1"/>
</dbReference>
<dbReference type="GO" id="GO:0004364">
    <property type="term" value="F:glutathione transferase activity"/>
    <property type="evidence" value="ECO:0007669"/>
    <property type="project" value="TreeGrafter"/>
</dbReference>
<dbReference type="GO" id="GO:0006749">
    <property type="term" value="P:glutathione metabolic process"/>
    <property type="evidence" value="ECO:0007669"/>
    <property type="project" value="TreeGrafter"/>
</dbReference>
<dbReference type="Gene3D" id="3.40.30.10">
    <property type="entry name" value="Glutaredoxin"/>
    <property type="match status" value="1"/>
</dbReference>
<dbReference type="SUPFAM" id="SSF52833">
    <property type="entry name" value="Thioredoxin-like"/>
    <property type="match status" value="1"/>
</dbReference>
<dbReference type="InterPro" id="IPR036282">
    <property type="entry name" value="Glutathione-S-Trfase_C_sf"/>
</dbReference>
<dbReference type="PANTHER" id="PTHR11571:SF150">
    <property type="entry name" value="GLUTATHIONE S-TRANSFERASE"/>
    <property type="match status" value="1"/>
</dbReference>
<dbReference type="AlphaFoldDB" id="A0A077WV62"/>
<dbReference type="Gene3D" id="1.20.1050.10">
    <property type="match status" value="1"/>
</dbReference>
<accession>A0A077WV62</accession>
<evidence type="ECO:0000313" key="2">
    <source>
        <dbReference type="EMBL" id="CDS11149.1"/>
    </source>
</evidence>